<dbReference type="NCBIfam" id="TIGR00199">
    <property type="entry name" value="PncC_domain"/>
    <property type="match status" value="1"/>
</dbReference>
<dbReference type="SUPFAM" id="SSF142433">
    <property type="entry name" value="CinA-like"/>
    <property type="match status" value="1"/>
</dbReference>
<name>A0AAE3DY36_9FIRM</name>
<sequence length="166" mass="17678">MKAEVNGLNEKVVKMLAERKMTVSAAESCTGGLFAALITNVSGASEVLNESFVTYANSAKMKYLGVKGETLEKHGAVSYETAFEMADGLRKNTGADVTVGITGIAGPTGGTKEKPVGLVYVGICVMGETEVKELHLNGTREEIREGTCKITFENIANRIENITKVQ</sequence>
<gene>
    <name evidence="2" type="ORF">LKE05_04960</name>
</gene>
<dbReference type="Proteomes" id="UP001198242">
    <property type="component" value="Unassembled WGS sequence"/>
</dbReference>
<evidence type="ECO:0000313" key="3">
    <source>
        <dbReference type="Proteomes" id="UP001198242"/>
    </source>
</evidence>
<evidence type="ECO:0000259" key="1">
    <source>
        <dbReference type="Pfam" id="PF02464"/>
    </source>
</evidence>
<feature type="domain" description="CinA C-terminal" evidence="1">
    <location>
        <begin position="8"/>
        <end position="157"/>
    </location>
</feature>
<dbReference type="EMBL" id="JAJEQM010000005">
    <property type="protein sequence ID" value="MCC2210139.1"/>
    <property type="molecule type" value="Genomic_DNA"/>
</dbReference>
<protein>
    <submittedName>
        <fullName evidence="2">Nicotinamide-nucleotide amidohydrolase family protein</fullName>
    </submittedName>
</protein>
<evidence type="ECO:0000313" key="2">
    <source>
        <dbReference type="EMBL" id="MCC2210139.1"/>
    </source>
</evidence>
<proteinExistence type="predicted"/>
<keyword evidence="3" id="KW-1185">Reference proteome</keyword>
<dbReference type="Pfam" id="PF02464">
    <property type="entry name" value="CinA"/>
    <property type="match status" value="1"/>
</dbReference>
<dbReference type="InterPro" id="IPR008136">
    <property type="entry name" value="CinA_C"/>
</dbReference>
<organism evidence="2 3">
    <name type="scientific">Hominilimicola fabiformis</name>
    <dbReference type="NCBI Taxonomy" id="2885356"/>
    <lineage>
        <taxon>Bacteria</taxon>
        <taxon>Bacillati</taxon>
        <taxon>Bacillota</taxon>
        <taxon>Clostridia</taxon>
        <taxon>Eubacteriales</taxon>
        <taxon>Oscillospiraceae</taxon>
        <taxon>Hominilimicola</taxon>
    </lineage>
</organism>
<dbReference type="RefSeq" id="WP_147514833.1">
    <property type="nucleotide sequence ID" value="NZ_JAJEQM010000005.1"/>
</dbReference>
<dbReference type="InterPro" id="IPR036653">
    <property type="entry name" value="CinA-like_C"/>
</dbReference>
<dbReference type="Gene3D" id="3.90.950.20">
    <property type="entry name" value="CinA-like"/>
    <property type="match status" value="1"/>
</dbReference>
<reference evidence="2 3" key="1">
    <citation type="submission" date="2021-10" db="EMBL/GenBank/DDBJ databases">
        <title>Anaerobic single-cell dispensing facilitates the cultivation of human gut bacteria.</title>
        <authorList>
            <person name="Afrizal A."/>
        </authorList>
    </citation>
    <scope>NUCLEOTIDE SEQUENCE [LARGE SCALE GENOMIC DNA]</scope>
    <source>
        <strain evidence="2 3">CLA-AA-H232</strain>
    </source>
</reference>
<accession>A0AAE3DY36</accession>
<comment type="caution">
    <text evidence="2">The sequence shown here is derived from an EMBL/GenBank/DDBJ whole genome shotgun (WGS) entry which is preliminary data.</text>
</comment>
<dbReference type="AlphaFoldDB" id="A0AAE3DY36"/>